<evidence type="ECO:0000256" key="3">
    <source>
        <dbReference type="ARBA" id="ARBA00011015"/>
    </source>
</evidence>
<dbReference type="GO" id="GO:0000931">
    <property type="term" value="C:gamma-tubulin ring complex"/>
    <property type="evidence" value="ECO:0007669"/>
    <property type="project" value="InterPro"/>
</dbReference>
<name>V5EVL8_KALBG</name>
<dbReference type="GO" id="GO:0031021">
    <property type="term" value="C:interphase microtubule organizing center"/>
    <property type="evidence" value="ECO:0007669"/>
    <property type="project" value="TreeGrafter"/>
</dbReference>
<evidence type="ECO:0000256" key="7">
    <source>
        <dbReference type="ARBA" id="ARBA00029810"/>
    </source>
</evidence>
<evidence type="ECO:0000256" key="1">
    <source>
        <dbReference type="ARBA" id="ARBA00003060"/>
    </source>
</evidence>
<gene>
    <name evidence="8" type="ORF">PSEUBRA_SCAF3g03821</name>
</gene>
<evidence type="ECO:0000256" key="4">
    <source>
        <dbReference type="ARBA" id="ARBA00016992"/>
    </source>
</evidence>
<proteinExistence type="inferred from homology"/>
<evidence type="ECO:0000256" key="2">
    <source>
        <dbReference type="ARBA" id="ARBA00004267"/>
    </source>
</evidence>
<dbReference type="GO" id="GO:0090307">
    <property type="term" value="P:mitotic spindle assembly"/>
    <property type="evidence" value="ECO:0007669"/>
    <property type="project" value="TreeGrafter"/>
</dbReference>
<comment type="subcellular location">
    <subcellularLocation>
        <location evidence="2">Cytoplasm</location>
        <location evidence="2">Cytoskeleton</location>
        <location evidence="2">Microtubule organizing center</location>
    </subcellularLocation>
</comment>
<dbReference type="GO" id="GO:0033566">
    <property type="term" value="P:gamma-tubulin complex localization"/>
    <property type="evidence" value="ECO:0007669"/>
    <property type="project" value="InterPro"/>
</dbReference>
<keyword evidence="9" id="KW-1185">Reference proteome</keyword>
<dbReference type="PANTHER" id="PTHR28520">
    <property type="entry name" value="MITOTIC-SPINDLE ORGANIZING PROTEIN 1"/>
    <property type="match status" value="1"/>
</dbReference>
<dbReference type="PANTHER" id="PTHR28520:SF2">
    <property type="entry name" value="MITOTIC-SPINDLE ORGANIZING PROTEIN 1"/>
    <property type="match status" value="1"/>
</dbReference>
<comment type="function">
    <text evidence="1">Required for gamma-tubulin complex recruitment to the microtubule organizing center (MTOC).</text>
</comment>
<protein>
    <recommendedName>
        <fullName evidence="4">Mitotic-spindle organizing protein 1</fullName>
    </recommendedName>
    <alternativeName>
        <fullName evidence="7">Mitotic-spindle organizing protein associated with a ring of gamma-tubulin 1</fullName>
    </alternativeName>
</protein>
<comment type="similarity">
    <text evidence="3">Belongs to the MOZART1 family.</text>
</comment>
<dbReference type="HOGENOM" id="CLU_160285_0_1_1"/>
<reference evidence="9" key="1">
    <citation type="journal article" date="2013" name="Genome Announc.">
        <title>Draft genome sequence of Pseudozyma brasiliensis sp. nov. strain GHG001, a high producer of endo-1,4-xylanase isolated from an insect pest of sugarcane.</title>
        <authorList>
            <person name="Oliveira J.V.D.C."/>
            <person name="dos Santos R.A.C."/>
            <person name="Borges T.A."/>
            <person name="Riano-Pachon D.M."/>
            <person name="Goldman G.H."/>
        </authorList>
    </citation>
    <scope>NUCLEOTIDE SEQUENCE [LARGE SCALE GENOMIC DNA]</scope>
    <source>
        <strain evidence="9">GHG001</strain>
    </source>
</reference>
<dbReference type="OrthoDB" id="48571at2759"/>
<accession>V5EVL8</accession>
<evidence type="ECO:0000256" key="5">
    <source>
        <dbReference type="ARBA" id="ARBA00022490"/>
    </source>
</evidence>
<dbReference type="GO" id="GO:0005819">
    <property type="term" value="C:spindle"/>
    <property type="evidence" value="ECO:0007669"/>
    <property type="project" value="TreeGrafter"/>
</dbReference>
<dbReference type="GO" id="GO:0044732">
    <property type="term" value="C:mitotic spindle pole body"/>
    <property type="evidence" value="ECO:0007669"/>
    <property type="project" value="TreeGrafter"/>
</dbReference>
<dbReference type="eggNOG" id="ENOG502S6UI">
    <property type="taxonomic scope" value="Eukaryota"/>
</dbReference>
<dbReference type="InterPro" id="IPR022214">
    <property type="entry name" value="MZT1"/>
</dbReference>
<evidence type="ECO:0000313" key="8">
    <source>
        <dbReference type="EMBL" id="EST06289.1"/>
    </source>
</evidence>
<keyword evidence="6" id="KW-0206">Cytoskeleton</keyword>
<dbReference type="GO" id="GO:0051415">
    <property type="term" value="P:microtubule nucleation by interphase microtubule organizing center"/>
    <property type="evidence" value="ECO:0007669"/>
    <property type="project" value="TreeGrafter"/>
</dbReference>
<evidence type="ECO:0000256" key="6">
    <source>
        <dbReference type="ARBA" id="ARBA00023212"/>
    </source>
</evidence>
<sequence length="73" mass="7972">MEDQRNVASQETMDILHDLSQLLNTGLSREQLRACVELIESGVNAEAVAVSAPVPVEDAKAIVENLRKEAAKR</sequence>
<organism evidence="8 9">
    <name type="scientific">Kalmanozyma brasiliensis (strain GHG001)</name>
    <name type="common">Yeast</name>
    <name type="synonym">Pseudozyma brasiliensis</name>
    <dbReference type="NCBI Taxonomy" id="1365824"/>
    <lineage>
        <taxon>Eukaryota</taxon>
        <taxon>Fungi</taxon>
        <taxon>Dikarya</taxon>
        <taxon>Basidiomycota</taxon>
        <taxon>Ustilaginomycotina</taxon>
        <taxon>Ustilaginomycetes</taxon>
        <taxon>Ustilaginales</taxon>
        <taxon>Ustilaginaceae</taxon>
        <taxon>Kalmanozyma</taxon>
    </lineage>
</organism>
<evidence type="ECO:0000313" key="9">
    <source>
        <dbReference type="Proteomes" id="UP000019377"/>
    </source>
</evidence>
<dbReference type="AlphaFoldDB" id="V5EVL8"/>
<keyword evidence="5" id="KW-0963">Cytoplasm</keyword>
<dbReference type="EMBL" id="KI545873">
    <property type="protein sequence ID" value="EST06289.1"/>
    <property type="molecule type" value="Genomic_DNA"/>
</dbReference>
<dbReference type="STRING" id="1365824.V5EVL8"/>
<dbReference type="Pfam" id="PF12554">
    <property type="entry name" value="MOZART1"/>
    <property type="match status" value="1"/>
</dbReference>
<dbReference type="Proteomes" id="UP000019377">
    <property type="component" value="Unassembled WGS sequence"/>
</dbReference>